<evidence type="ECO:0000313" key="3">
    <source>
        <dbReference type="Proteomes" id="UP000054937"/>
    </source>
</evidence>
<dbReference type="OMA" id="QDENQSY"/>
<dbReference type="InterPro" id="IPR029071">
    <property type="entry name" value="Ubiquitin-like_domsf"/>
</dbReference>
<sequence>MKLGGFNLQLNNDNNGKTIQDENQSYEQQSIKIEFQFINENEQQLEIQNITSQFKPYQDIGWVKHFIAQKFNVQYSDFELFFAQKQMHNVLSLSDFQGLTDGSTIQIVVLKNKEGFLKNAKNLNTQN</sequence>
<dbReference type="InterPro" id="IPR000626">
    <property type="entry name" value="Ubiquitin-like_dom"/>
</dbReference>
<accession>A0A0V0QIQ5</accession>
<comment type="caution">
    <text evidence="2">The sequence shown here is derived from an EMBL/GenBank/DDBJ whole genome shotgun (WGS) entry which is preliminary data.</text>
</comment>
<dbReference type="InParanoid" id="A0A0V0QIQ5"/>
<reference evidence="2 3" key="1">
    <citation type="journal article" date="2015" name="Sci. Rep.">
        <title>Genome of the facultative scuticociliatosis pathogen Pseudocohnilembus persalinus provides insight into its virulence through horizontal gene transfer.</title>
        <authorList>
            <person name="Xiong J."/>
            <person name="Wang G."/>
            <person name="Cheng J."/>
            <person name="Tian M."/>
            <person name="Pan X."/>
            <person name="Warren A."/>
            <person name="Jiang C."/>
            <person name="Yuan D."/>
            <person name="Miao W."/>
        </authorList>
    </citation>
    <scope>NUCLEOTIDE SEQUENCE [LARGE SCALE GENOMIC DNA]</scope>
    <source>
        <strain evidence="2">36N120E</strain>
    </source>
</reference>
<proteinExistence type="predicted"/>
<dbReference type="SUPFAM" id="SSF54236">
    <property type="entry name" value="Ubiquitin-like"/>
    <property type="match status" value="1"/>
</dbReference>
<dbReference type="EMBL" id="LDAU01000157">
    <property type="protein sequence ID" value="KRX02195.1"/>
    <property type="molecule type" value="Genomic_DNA"/>
</dbReference>
<name>A0A0V0QIQ5_PSEPJ</name>
<dbReference type="PANTHER" id="PTHR41749">
    <property type="entry name" value="UBIQUITIN-LIKE DOMAIN-CONTAINING PROTEIN"/>
    <property type="match status" value="1"/>
</dbReference>
<dbReference type="OrthoDB" id="273632at2759"/>
<organism evidence="2 3">
    <name type="scientific">Pseudocohnilembus persalinus</name>
    <name type="common">Ciliate</name>
    <dbReference type="NCBI Taxonomy" id="266149"/>
    <lineage>
        <taxon>Eukaryota</taxon>
        <taxon>Sar</taxon>
        <taxon>Alveolata</taxon>
        <taxon>Ciliophora</taxon>
        <taxon>Intramacronucleata</taxon>
        <taxon>Oligohymenophorea</taxon>
        <taxon>Scuticociliatia</taxon>
        <taxon>Philasterida</taxon>
        <taxon>Pseudocohnilembidae</taxon>
        <taxon>Pseudocohnilembus</taxon>
    </lineage>
</organism>
<dbReference type="PANTHER" id="PTHR41749:SF1">
    <property type="entry name" value="UBIQUITIN-LIKE DOMAIN-CONTAINING PROTEIN"/>
    <property type="match status" value="1"/>
</dbReference>
<gene>
    <name evidence="2" type="ORF">PPERSA_06390</name>
</gene>
<protein>
    <recommendedName>
        <fullName evidence="1">Ubiquitin-like domain-containing protein</fullName>
    </recommendedName>
</protein>
<evidence type="ECO:0000259" key="1">
    <source>
        <dbReference type="Pfam" id="PF00240"/>
    </source>
</evidence>
<feature type="domain" description="Ubiquitin-like" evidence="1">
    <location>
        <begin position="49"/>
        <end position="109"/>
    </location>
</feature>
<evidence type="ECO:0000313" key="2">
    <source>
        <dbReference type="EMBL" id="KRX02195.1"/>
    </source>
</evidence>
<dbReference type="Gene3D" id="3.10.20.90">
    <property type="entry name" value="Phosphatidylinositol 3-kinase Catalytic Subunit, Chain A, domain 1"/>
    <property type="match status" value="1"/>
</dbReference>
<dbReference type="Pfam" id="PF00240">
    <property type="entry name" value="ubiquitin"/>
    <property type="match status" value="1"/>
</dbReference>
<dbReference type="AlphaFoldDB" id="A0A0V0QIQ5"/>
<dbReference type="CDD" id="cd17039">
    <property type="entry name" value="Ubl_ubiquitin_like"/>
    <property type="match status" value="1"/>
</dbReference>
<keyword evidence="3" id="KW-1185">Reference proteome</keyword>
<dbReference type="Proteomes" id="UP000054937">
    <property type="component" value="Unassembled WGS sequence"/>
</dbReference>